<sequence length="116" mass="12611">MTTGKTYSPPVNTPPVSDIIFRGQYGLNWNTLLIQAKSFVTPKRLGAWDKLALQAGESRDTSVTIDPRTLAVFDAKTNKWKIAAGDYTITLAEAADSPVTSVKVRLPAREFATGGR</sequence>
<dbReference type="Pfam" id="PF14310">
    <property type="entry name" value="Fn3-like"/>
    <property type="match status" value="1"/>
</dbReference>
<dbReference type="InterPro" id="IPR013783">
    <property type="entry name" value="Ig-like_fold"/>
</dbReference>
<proteinExistence type="predicted"/>
<gene>
    <name evidence="2" type="ORF">E4O92_14030</name>
</gene>
<dbReference type="SMART" id="SM01217">
    <property type="entry name" value="Fn3_like"/>
    <property type="match status" value="1"/>
</dbReference>
<protein>
    <recommendedName>
        <fullName evidence="1">Fibronectin type III-like domain-containing protein</fullName>
    </recommendedName>
</protein>
<evidence type="ECO:0000259" key="1">
    <source>
        <dbReference type="SMART" id="SM01217"/>
    </source>
</evidence>
<keyword evidence="3" id="KW-1185">Reference proteome</keyword>
<feature type="domain" description="Fibronectin type III-like" evidence="1">
    <location>
        <begin position="35"/>
        <end position="95"/>
    </location>
</feature>
<reference evidence="2 3" key="1">
    <citation type="submission" date="2019-03" db="EMBL/GenBank/DDBJ databases">
        <title>Draft genome of Massilia hortus sp. nov., a novel bacterial species of the Oxalobacteraceae family.</title>
        <authorList>
            <person name="Peta V."/>
            <person name="Raths R."/>
            <person name="Bucking H."/>
        </authorList>
    </citation>
    <scope>NUCLEOTIDE SEQUENCE [LARGE SCALE GENOMIC DNA]</scope>
    <source>
        <strain evidence="2 3">ONC3</strain>
    </source>
</reference>
<dbReference type="AlphaFoldDB" id="A0A4Y9T302"/>
<accession>A0A4Y9T302</accession>
<organism evidence="2 3">
    <name type="scientific">Massilia horti</name>
    <dbReference type="NCBI Taxonomy" id="2562153"/>
    <lineage>
        <taxon>Bacteria</taxon>
        <taxon>Pseudomonadati</taxon>
        <taxon>Pseudomonadota</taxon>
        <taxon>Betaproteobacteria</taxon>
        <taxon>Burkholderiales</taxon>
        <taxon>Oxalobacteraceae</taxon>
        <taxon>Telluria group</taxon>
        <taxon>Massilia</taxon>
    </lineage>
</organism>
<dbReference type="Gene3D" id="2.60.40.10">
    <property type="entry name" value="Immunoglobulins"/>
    <property type="match status" value="1"/>
</dbReference>
<evidence type="ECO:0000313" key="3">
    <source>
        <dbReference type="Proteomes" id="UP000297258"/>
    </source>
</evidence>
<dbReference type="Proteomes" id="UP000297258">
    <property type="component" value="Unassembled WGS sequence"/>
</dbReference>
<dbReference type="InterPro" id="IPR026891">
    <property type="entry name" value="Fn3-like"/>
</dbReference>
<evidence type="ECO:0000313" key="2">
    <source>
        <dbReference type="EMBL" id="TFW31317.1"/>
    </source>
</evidence>
<dbReference type="EMBL" id="SPUM01000094">
    <property type="protein sequence ID" value="TFW31317.1"/>
    <property type="molecule type" value="Genomic_DNA"/>
</dbReference>
<comment type="caution">
    <text evidence="2">The sequence shown here is derived from an EMBL/GenBank/DDBJ whole genome shotgun (WGS) entry which is preliminary data.</text>
</comment>
<name>A0A4Y9T302_9BURK</name>
<dbReference type="OrthoDB" id="8864425at2"/>